<dbReference type="InterPro" id="IPR032675">
    <property type="entry name" value="LRR_dom_sf"/>
</dbReference>
<dbReference type="SUPFAM" id="SSF52047">
    <property type="entry name" value="RNI-like"/>
    <property type="match status" value="1"/>
</dbReference>
<gene>
    <name evidence="2" type="ORF">MELIAE_LOCUS12738</name>
</gene>
<reference evidence="2" key="1">
    <citation type="submission" date="2021-12" db="EMBL/GenBank/DDBJ databases">
        <authorList>
            <person name="King R."/>
        </authorList>
    </citation>
    <scope>NUCLEOTIDE SEQUENCE</scope>
</reference>
<dbReference type="EMBL" id="OV121140">
    <property type="protein sequence ID" value="CAH0564115.1"/>
    <property type="molecule type" value="Genomic_DNA"/>
</dbReference>
<protein>
    <recommendedName>
        <fullName evidence="1">F-box domain-containing protein</fullName>
    </recommendedName>
</protein>
<name>A0A9P0BIX5_BRAAE</name>
<evidence type="ECO:0000313" key="3">
    <source>
        <dbReference type="Proteomes" id="UP001154078"/>
    </source>
</evidence>
<dbReference type="OrthoDB" id="2153609at2759"/>
<keyword evidence="3" id="KW-1185">Reference proteome</keyword>
<feature type="domain" description="F-box" evidence="1">
    <location>
        <begin position="257"/>
        <end position="303"/>
    </location>
</feature>
<dbReference type="Proteomes" id="UP001154078">
    <property type="component" value="Chromosome 9"/>
</dbReference>
<accession>A0A9P0BIX5</accession>
<dbReference type="AlphaFoldDB" id="A0A9P0BIX5"/>
<organism evidence="2 3">
    <name type="scientific">Brassicogethes aeneus</name>
    <name type="common">Rape pollen beetle</name>
    <name type="synonym">Meligethes aeneus</name>
    <dbReference type="NCBI Taxonomy" id="1431903"/>
    <lineage>
        <taxon>Eukaryota</taxon>
        <taxon>Metazoa</taxon>
        <taxon>Ecdysozoa</taxon>
        <taxon>Arthropoda</taxon>
        <taxon>Hexapoda</taxon>
        <taxon>Insecta</taxon>
        <taxon>Pterygota</taxon>
        <taxon>Neoptera</taxon>
        <taxon>Endopterygota</taxon>
        <taxon>Coleoptera</taxon>
        <taxon>Polyphaga</taxon>
        <taxon>Cucujiformia</taxon>
        <taxon>Nitidulidae</taxon>
        <taxon>Meligethinae</taxon>
        <taxon>Brassicogethes</taxon>
    </lineage>
</organism>
<dbReference type="InterPro" id="IPR001810">
    <property type="entry name" value="F-box_dom"/>
</dbReference>
<proteinExistence type="predicted"/>
<dbReference type="PANTHER" id="PTHR16134:SF119">
    <property type="entry name" value="AT02038P-RELATED"/>
    <property type="match status" value="1"/>
</dbReference>
<dbReference type="Pfam" id="PF12937">
    <property type="entry name" value="F-box-like"/>
    <property type="match status" value="1"/>
</dbReference>
<dbReference type="Gene3D" id="3.80.10.10">
    <property type="entry name" value="Ribonuclease Inhibitor"/>
    <property type="match status" value="2"/>
</dbReference>
<dbReference type="SMART" id="SM00256">
    <property type="entry name" value="FBOX"/>
    <property type="match status" value="1"/>
</dbReference>
<dbReference type="PROSITE" id="PS50181">
    <property type="entry name" value="FBOX"/>
    <property type="match status" value="1"/>
</dbReference>
<evidence type="ECO:0000259" key="1">
    <source>
        <dbReference type="PROSITE" id="PS50181"/>
    </source>
</evidence>
<dbReference type="CDD" id="cd09917">
    <property type="entry name" value="F-box_SF"/>
    <property type="match status" value="1"/>
</dbReference>
<sequence length="601" mass="69584">MAYQFMKNIKPEKLNLDTNQAGFSELFVKSKDKHGVILLEDVVKMDLLDQYAENVIEYTSRFNCANSLSYAPANITGKYVVYPSYGDFPDAYFLRSYGKWWVERAAYQKEYMLQDLDPLSAEDYITIQFEIAVIPRDICIYEIYNPGAIVRIWGKTNTGDKSWVVLWEGQPQICLDVSRKFHPQIKIINNLVNTIRLEFNQSHLKYHTSIDAVVLGGYIQSELVNEILNVQLKVEKNQKPIQKQEQINEVSDGKVSPDYFSDLPYEVVIHIFQYLDLKSLFLCAQVNKRWYEICNDPALYQNLSLKRYWHIVNSEVLKTFESKCKNIKKLDLSWCGNEDPTFKVAFTSFLSARCKNLTHLSLGNCHFVKNEVIQFISQCNELIDLRLKNTPHWRISRLDCLNKLVSLDLTSSLIQDNDLIQILKSNPNLKHLIIDLCEDLRRLDHVVEAAAQYTKKLETWSSWKSPSLSFEGAKHFGALENLTDLDLGWCLLTTHPIDSLTKIAEGCKKLKRLILSEWRGVNDSLLLPIILNCSDLEQLDLLGIRSLSAEVCETALVTLKKLRLLDISFCTRIDQTQVELWRERFPHINIPRSCQFLVNYL</sequence>
<dbReference type="PANTHER" id="PTHR16134">
    <property type="entry name" value="F-BOX/TPR REPEAT PROTEIN POF3"/>
    <property type="match status" value="1"/>
</dbReference>
<evidence type="ECO:0000313" key="2">
    <source>
        <dbReference type="EMBL" id="CAH0564115.1"/>
    </source>
</evidence>